<gene>
    <name evidence="1" type="ORF">ESZ50_03195</name>
</gene>
<sequence>MMVIILAVLFLTIYFAIDKGLANSRTLPKMTDQELRDELTRRQDLTELSDEVESLKRELQELKSSKVE</sequence>
<evidence type="ECO:0000313" key="2">
    <source>
        <dbReference type="Proteomes" id="UP000371977"/>
    </source>
</evidence>
<evidence type="ECO:0008006" key="3">
    <source>
        <dbReference type="Google" id="ProtNLM"/>
    </source>
</evidence>
<name>A0A6C2C8V0_9LACO</name>
<reference evidence="1 2" key="1">
    <citation type="submission" date="2019-01" db="EMBL/GenBank/DDBJ databases">
        <title>Weissella sp. nov., a novel lactic acid bacterium isolated from animal feces.</title>
        <authorList>
            <person name="Wang L.-T."/>
        </authorList>
    </citation>
    <scope>NUCLEOTIDE SEQUENCE [LARGE SCALE GENOMIC DNA]</scope>
    <source>
        <strain evidence="1 2">8H-2</strain>
    </source>
</reference>
<proteinExistence type="predicted"/>
<dbReference type="Proteomes" id="UP000371977">
    <property type="component" value="Unassembled WGS sequence"/>
</dbReference>
<organism evidence="1 2">
    <name type="scientific">Weissella muntiaci</name>
    <dbReference type="NCBI Taxonomy" id="2508881"/>
    <lineage>
        <taxon>Bacteria</taxon>
        <taxon>Bacillati</taxon>
        <taxon>Bacillota</taxon>
        <taxon>Bacilli</taxon>
        <taxon>Lactobacillales</taxon>
        <taxon>Lactobacillaceae</taxon>
        <taxon>Weissella</taxon>
    </lineage>
</organism>
<dbReference type="RefSeq" id="WP_148622154.1">
    <property type="nucleotide sequence ID" value="NZ_SDGZ01000010.1"/>
</dbReference>
<dbReference type="EMBL" id="SDGZ01000010">
    <property type="protein sequence ID" value="TYC50072.1"/>
    <property type="molecule type" value="Genomic_DNA"/>
</dbReference>
<evidence type="ECO:0000313" key="1">
    <source>
        <dbReference type="EMBL" id="TYC50072.1"/>
    </source>
</evidence>
<protein>
    <recommendedName>
        <fullName evidence="3">Phage shock protein B</fullName>
    </recommendedName>
</protein>
<dbReference type="AlphaFoldDB" id="A0A6C2C8V0"/>
<comment type="caution">
    <text evidence="1">The sequence shown here is derived from an EMBL/GenBank/DDBJ whole genome shotgun (WGS) entry which is preliminary data.</text>
</comment>
<keyword evidence="2" id="KW-1185">Reference proteome</keyword>
<accession>A0A6C2C8V0</accession>